<dbReference type="AlphaFoldDB" id="A0AA96GLK0"/>
<protein>
    <submittedName>
        <fullName evidence="2">DUF2235 domain-containing protein</fullName>
    </submittedName>
</protein>
<evidence type="ECO:0000313" key="2">
    <source>
        <dbReference type="EMBL" id="WNM60514.1"/>
    </source>
</evidence>
<dbReference type="PANTHER" id="PTHR33840">
    <property type="match status" value="1"/>
</dbReference>
<dbReference type="InterPro" id="IPR029058">
    <property type="entry name" value="AB_hydrolase_fold"/>
</dbReference>
<dbReference type="SUPFAM" id="SSF53474">
    <property type="entry name" value="alpha/beta-Hydrolases"/>
    <property type="match status" value="1"/>
</dbReference>
<proteinExistence type="predicted"/>
<accession>A0AA96GLK0</accession>
<keyword evidence="3" id="KW-1185">Reference proteome</keyword>
<sequence>MERPERKDEKSGRPQPTNVLKVARAVRPRSGAGVEQVVYYHEGVGTERGLDKWTGGAFGRGMAHNVRALYRFLVYNYESEDEVYFFGFSRGAFTVRTLAGFMHKVGLLQKDDEYYTAEIYDLYHSTHQRMTRSGNMRFVI</sequence>
<dbReference type="RefSeq" id="WP_312741357.1">
    <property type="nucleotide sequence ID" value="NZ_CP116968.1"/>
</dbReference>
<dbReference type="PANTHER" id="PTHR33840:SF1">
    <property type="entry name" value="TLE1 PHOSPHOLIPASE DOMAIN-CONTAINING PROTEIN"/>
    <property type="match status" value="1"/>
</dbReference>
<reference evidence="2 3" key="1">
    <citation type="submission" date="2023-01" db="EMBL/GenBank/DDBJ databases">
        <title>Cultivation and genomic characterization of new, ubiquitous marine nitrite-oxidizing bacteria from the Nitrospirales.</title>
        <authorList>
            <person name="Mueller A.J."/>
            <person name="Daebeler A."/>
            <person name="Herbold C.W."/>
            <person name="Kirkegaard R.H."/>
            <person name="Daims H."/>
        </authorList>
    </citation>
    <scope>NUCLEOTIDE SEQUENCE [LARGE SCALE GENOMIC DNA]</scope>
    <source>
        <strain evidence="2 3">DK</strain>
    </source>
</reference>
<name>A0AA96GLK0_9BACT</name>
<organism evidence="2 3">
    <name type="scientific">Candidatus Nitrospira neomarina</name>
    <dbReference type="NCBI Taxonomy" id="3020899"/>
    <lineage>
        <taxon>Bacteria</taxon>
        <taxon>Pseudomonadati</taxon>
        <taxon>Nitrospirota</taxon>
        <taxon>Nitrospiria</taxon>
        <taxon>Nitrospirales</taxon>
        <taxon>Nitrospiraceae</taxon>
        <taxon>Nitrospira</taxon>
    </lineage>
</organism>
<dbReference type="Proteomes" id="UP001302494">
    <property type="component" value="Chromosome"/>
</dbReference>
<gene>
    <name evidence="2" type="ORF">PQG83_12155</name>
</gene>
<feature type="domain" description="T6SS Phospholipase effector Tle1-like catalytic" evidence="1">
    <location>
        <begin position="11"/>
        <end position="131"/>
    </location>
</feature>
<dbReference type="KEGG" id="nneo:PQG83_12155"/>
<evidence type="ECO:0000259" key="1">
    <source>
        <dbReference type="Pfam" id="PF09994"/>
    </source>
</evidence>
<evidence type="ECO:0000313" key="3">
    <source>
        <dbReference type="Proteomes" id="UP001302494"/>
    </source>
</evidence>
<dbReference type="InterPro" id="IPR018712">
    <property type="entry name" value="Tle1-like_cat"/>
</dbReference>
<dbReference type="Pfam" id="PF09994">
    <property type="entry name" value="T6SS_Tle1-like_cat"/>
    <property type="match status" value="1"/>
</dbReference>
<dbReference type="EMBL" id="CP116968">
    <property type="protein sequence ID" value="WNM60514.1"/>
    <property type="molecule type" value="Genomic_DNA"/>
</dbReference>